<dbReference type="InterPro" id="IPR006016">
    <property type="entry name" value="UspA"/>
</dbReference>
<comment type="similarity">
    <text evidence="1">Belongs to the universal stress protein A family.</text>
</comment>
<dbReference type="EMBL" id="LNQE01001453">
    <property type="protein sequence ID" value="KUG17275.1"/>
    <property type="molecule type" value="Genomic_DNA"/>
</dbReference>
<dbReference type="Gene3D" id="3.40.50.620">
    <property type="entry name" value="HUPs"/>
    <property type="match status" value="2"/>
</dbReference>
<dbReference type="InterPro" id="IPR014729">
    <property type="entry name" value="Rossmann-like_a/b/a_fold"/>
</dbReference>
<dbReference type="PANTHER" id="PTHR46268:SF26">
    <property type="entry name" value="UNIVERSAL STRESS PROTEIN MJ0577"/>
    <property type="match status" value="1"/>
</dbReference>
<protein>
    <submittedName>
        <fullName evidence="3">Universal stress protein</fullName>
    </submittedName>
</protein>
<sequence length="287" mass="31365">MFEKVLIATDFSKHAKKVIECIGEMPGLKEVLLLNVISRDPLARVWDPVSEIKDIEKKLEEEKNAIKSPGVTVNVKAVSVLEGEVASAINKVAMEENVSLVAMGARGRSLIMSTLLGSSSRNVLRFGRTHLLIMRYKTLDDNTMEKYCARVFARILFPTDLSQTSEVALSFLKSLKGIGEIVLLNVVSKGETDEEIEANVALAKERIEEIAQNLKMSGMQVSSKVVVGQPTEVIRSEAEKEDVSLIAISSQGASAIKKGRIGSTAYDVANSASRPVLILRQEKMAAY</sequence>
<proteinExistence type="inferred from homology"/>
<dbReference type="SUPFAM" id="SSF52402">
    <property type="entry name" value="Adenine nucleotide alpha hydrolases-like"/>
    <property type="match status" value="2"/>
</dbReference>
<evidence type="ECO:0000259" key="2">
    <source>
        <dbReference type="Pfam" id="PF00582"/>
    </source>
</evidence>
<comment type="caution">
    <text evidence="3">The sequence shown here is derived from an EMBL/GenBank/DDBJ whole genome shotgun (WGS) entry which is preliminary data.</text>
</comment>
<dbReference type="PANTHER" id="PTHR46268">
    <property type="entry name" value="STRESS RESPONSE PROTEIN NHAX"/>
    <property type="match status" value="1"/>
</dbReference>
<accession>A0A0W8F8T2</accession>
<name>A0A0W8F8T2_9ZZZZ</name>
<dbReference type="Pfam" id="PF00582">
    <property type="entry name" value="Usp"/>
    <property type="match status" value="2"/>
</dbReference>
<feature type="domain" description="UspA" evidence="2">
    <location>
        <begin position="1"/>
        <end position="125"/>
    </location>
</feature>
<evidence type="ECO:0000313" key="3">
    <source>
        <dbReference type="EMBL" id="KUG17275.1"/>
    </source>
</evidence>
<dbReference type="PRINTS" id="PR01438">
    <property type="entry name" value="UNVRSLSTRESS"/>
</dbReference>
<dbReference type="CDD" id="cd00293">
    <property type="entry name" value="USP-like"/>
    <property type="match status" value="2"/>
</dbReference>
<reference evidence="3" key="1">
    <citation type="journal article" date="2015" name="Proc. Natl. Acad. Sci. U.S.A.">
        <title>Networks of energetic and metabolic interactions define dynamics in microbial communities.</title>
        <authorList>
            <person name="Embree M."/>
            <person name="Liu J.K."/>
            <person name="Al-Bassam M.M."/>
            <person name="Zengler K."/>
        </authorList>
    </citation>
    <scope>NUCLEOTIDE SEQUENCE</scope>
</reference>
<evidence type="ECO:0000256" key="1">
    <source>
        <dbReference type="ARBA" id="ARBA00008791"/>
    </source>
</evidence>
<gene>
    <name evidence="3" type="ORF">ASZ90_013041</name>
</gene>
<organism evidence="3">
    <name type="scientific">hydrocarbon metagenome</name>
    <dbReference type="NCBI Taxonomy" id="938273"/>
    <lineage>
        <taxon>unclassified sequences</taxon>
        <taxon>metagenomes</taxon>
        <taxon>ecological metagenomes</taxon>
    </lineage>
</organism>
<feature type="domain" description="UspA" evidence="2">
    <location>
        <begin position="153"/>
        <end position="280"/>
    </location>
</feature>
<dbReference type="InterPro" id="IPR006015">
    <property type="entry name" value="Universal_stress_UspA"/>
</dbReference>
<dbReference type="AlphaFoldDB" id="A0A0W8F8T2"/>